<keyword evidence="1" id="KW-1133">Transmembrane helix</keyword>
<dbReference type="Pfam" id="PF03583">
    <property type="entry name" value="LIP"/>
    <property type="match status" value="1"/>
</dbReference>
<gene>
    <name evidence="2" type="ORF">N4S67_21085</name>
</gene>
<dbReference type="InterPro" id="IPR005152">
    <property type="entry name" value="Lipase_secreted"/>
</dbReference>
<comment type="caution">
    <text evidence="2">The sequence shown here is derived from an EMBL/GenBank/DDBJ whole genome shotgun (WGS) entry which is preliminary data.</text>
</comment>
<dbReference type="RefSeq" id="WP_260994969.1">
    <property type="nucleotide sequence ID" value="NZ_JAODWD010000005.1"/>
</dbReference>
<dbReference type="SUPFAM" id="SSF53474">
    <property type="entry name" value="alpha/beta-Hydrolases"/>
    <property type="match status" value="1"/>
</dbReference>
<feature type="transmembrane region" description="Helical" evidence="1">
    <location>
        <begin position="12"/>
        <end position="32"/>
    </location>
</feature>
<dbReference type="PIRSF" id="PIRSF029171">
    <property type="entry name" value="Esterase_LipA"/>
    <property type="match status" value="1"/>
</dbReference>
<evidence type="ECO:0000256" key="1">
    <source>
        <dbReference type="SAM" id="Phobius"/>
    </source>
</evidence>
<dbReference type="Proteomes" id="UP001206639">
    <property type="component" value="Unassembled WGS sequence"/>
</dbReference>
<keyword evidence="1" id="KW-0812">Transmembrane</keyword>
<accession>A0ABT2MF49</accession>
<reference evidence="3" key="1">
    <citation type="submission" date="2023-07" db="EMBL/GenBank/DDBJ databases">
        <authorList>
            <person name="Deng Y."/>
            <person name="Zhang Y.-Q."/>
        </authorList>
    </citation>
    <scope>NUCLEOTIDE SEQUENCE [LARGE SCALE GENOMIC DNA]</scope>
    <source>
        <strain evidence="3">CPCC 205710</strain>
    </source>
</reference>
<sequence length="418" mass="44101">MDGQRGGRWRTVLSWTALTLAVVVAIVAASMLRPIGTMVAFRILNQLPSSGGPPVAVETADLSGSEPGSLISATTMPGVTRTIEGRALRAARVVYRSTSGDTSEPTVVSGSVFTPRGDAPADGWPVVAFGHGTLGIDGQCGPSTSPTLLNLVNVVRVLVRLGYAVALPDYQGLGTKGVHPYSDARTAGLNMIDAVRALRRTFDGVSQRWAALGDSQGGAAAWAADEQARAYAPELRLVGALASSPAADISGLVNKAQQGTLTGEQRPVMQLVVESLARLHPDLNRDDYRRGAAAHYWNVLTDCSESAAYQRGTASAKLGPRDFTPSTAEAADRLRRLLQDWALPQEPLAAPLYVWYGGKDPYIDSAWTAAAVERACAMGGVVTVHFDPEGGHNPANALGMLDWMAERFDGKPAPNDCS</sequence>
<name>A0ABT2MF49_9MYCO</name>
<dbReference type="PANTHER" id="PTHR34853:SF1">
    <property type="entry name" value="LIPASE 5"/>
    <property type="match status" value="1"/>
</dbReference>
<organism evidence="2 3">
    <name type="scientific">Mycobacterium deserti</name>
    <dbReference type="NCBI Taxonomy" id="2978347"/>
    <lineage>
        <taxon>Bacteria</taxon>
        <taxon>Bacillati</taxon>
        <taxon>Actinomycetota</taxon>
        <taxon>Actinomycetes</taxon>
        <taxon>Mycobacteriales</taxon>
        <taxon>Mycobacteriaceae</taxon>
        <taxon>Mycobacterium</taxon>
    </lineage>
</organism>
<evidence type="ECO:0000313" key="2">
    <source>
        <dbReference type="EMBL" id="MCT7660902.1"/>
    </source>
</evidence>
<dbReference type="EMBL" id="JAODWD010000005">
    <property type="protein sequence ID" value="MCT7660902.1"/>
    <property type="molecule type" value="Genomic_DNA"/>
</dbReference>
<protein>
    <submittedName>
        <fullName evidence="2">Lipase family protein</fullName>
    </submittedName>
</protein>
<dbReference type="Gene3D" id="3.40.50.1820">
    <property type="entry name" value="alpha/beta hydrolase"/>
    <property type="match status" value="2"/>
</dbReference>
<evidence type="ECO:0000313" key="3">
    <source>
        <dbReference type="Proteomes" id="UP001206639"/>
    </source>
</evidence>
<proteinExistence type="predicted"/>
<dbReference type="InterPro" id="IPR029058">
    <property type="entry name" value="AB_hydrolase_fold"/>
</dbReference>
<dbReference type="PANTHER" id="PTHR34853">
    <property type="match status" value="1"/>
</dbReference>
<keyword evidence="3" id="KW-1185">Reference proteome</keyword>
<keyword evidence="1" id="KW-0472">Membrane</keyword>